<keyword evidence="1" id="KW-0812">Transmembrane</keyword>
<dbReference type="EMBL" id="CP014859">
    <property type="protein sequence ID" value="AOS65998.1"/>
    <property type="molecule type" value="Genomic_DNA"/>
</dbReference>
<feature type="transmembrane region" description="Helical" evidence="1">
    <location>
        <begin position="56"/>
        <end position="83"/>
    </location>
</feature>
<name>A0AAC9N008_9PSEU</name>
<organism evidence="2 3">
    <name type="scientific">Actinoalloteichus hymeniacidonis</name>
    <dbReference type="NCBI Taxonomy" id="340345"/>
    <lineage>
        <taxon>Bacteria</taxon>
        <taxon>Bacillati</taxon>
        <taxon>Actinomycetota</taxon>
        <taxon>Actinomycetes</taxon>
        <taxon>Pseudonocardiales</taxon>
        <taxon>Pseudonocardiaceae</taxon>
        <taxon>Actinoalloteichus</taxon>
    </lineage>
</organism>
<proteinExistence type="predicted"/>
<sequence length="166" mass="17523">MAEEDGPRRAEALFYESRKSAPWLQIVALLGGLVAIGSGIAAYLTTDDGLGPTLAAVMTGIAIIALLVPMAGIVLVGNGSVVVRLRPIIRRTIAGQDIVGLDELGRVNSMRYGGTGWRRSKDGPVLIMAPGHAVRIRTSTGKALTVVTERPDELIDALRAIQNTRG</sequence>
<accession>A0AAC9N008</accession>
<keyword evidence="1" id="KW-0472">Membrane</keyword>
<dbReference type="RefSeq" id="WP_069852828.1">
    <property type="nucleotide sequence ID" value="NZ_CP014859.1"/>
</dbReference>
<feature type="transmembrane region" description="Helical" evidence="1">
    <location>
        <begin position="21"/>
        <end position="44"/>
    </location>
</feature>
<reference evidence="3" key="1">
    <citation type="submission" date="2016-03" db="EMBL/GenBank/DDBJ databases">
        <title>Complete genome sequence of the type strain Actinoalloteichus hymeniacidonis DSM 45092.</title>
        <authorList>
            <person name="Schaffert L."/>
            <person name="Albersmeier A."/>
            <person name="Winkler A."/>
            <person name="Kalinowski J."/>
            <person name="Zotchev S."/>
            <person name="Ruckert C."/>
        </authorList>
    </citation>
    <scope>NUCLEOTIDE SEQUENCE [LARGE SCALE GENOMIC DNA]</scope>
    <source>
        <strain evidence="3">HPA177(T) (DSM 45092(T))</strain>
    </source>
</reference>
<evidence type="ECO:0000313" key="3">
    <source>
        <dbReference type="Proteomes" id="UP000095210"/>
    </source>
</evidence>
<dbReference type="Proteomes" id="UP000095210">
    <property type="component" value="Chromosome"/>
</dbReference>
<gene>
    <name evidence="2" type="ORF">TL08_26145</name>
</gene>
<dbReference type="KEGG" id="ahm:TL08_26145"/>
<protein>
    <submittedName>
        <fullName evidence="2">Uncharacterized protein</fullName>
    </submittedName>
</protein>
<evidence type="ECO:0000313" key="2">
    <source>
        <dbReference type="EMBL" id="AOS65998.1"/>
    </source>
</evidence>
<keyword evidence="3" id="KW-1185">Reference proteome</keyword>
<dbReference type="AlphaFoldDB" id="A0AAC9N008"/>
<keyword evidence="1" id="KW-1133">Transmembrane helix</keyword>
<evidence type="ECO:0000256" key="1">
    <source>
        <dbReference type="SAM" id="Phobius"/>
    </source>
</evidence>